<keyword evidence="8" id="KW-0472">Membrane</keyword>
<evidence type="ECO:0000259" key="13">
    <source>
        <dbReference type="Pfam" id="PF14842"/>
    </source>
</evidence>
<evidence type="ECO:0000313" key="14">
    <source>
        <dbReference type="EMBL" id="RLQ88814.1"/>
    </source>
</evidence>
<dbReference type="SUPFAM" id="SSF48029">
    <property type="entry name" value="FliG"/>
    <property type="match status" value="2"/>
</dbReference>
<keyword evidence="14" id="KW-0966">Cell projection</keyword>
<reference evidence="14 15" key="1">
    <citation type="submission" date="2018-10" db="EMBL/GenBank/DDBJ databases">
        <title>Notoacmeibacter sp. M2BS9Y-3-1, whole genome shotgun sequence.</title>
        <authorList>
            <person name="Tuo L."/>
        </authorList>
    </citation>
    <scope>NUCLEOTIDE SEQUENCE [LARGE SCALE GENOMIC DNA]</scope>
    <source>
        <strain evidence="14 15">M2BS9Y-3-1</strain>
    </source>
</reference>
<dbReference type="PANTHER" id="PTHR30534">
    <property type="entry name" value="FLAGELLAR MOTOR SWITCH PROTEIN FLIG"/>
    <property type="match status" value="1"/>
</dbReference>
<dbReference type="AlphaFoldDB" id="A0A3L7JEC7"/>
<dbReference type="InterPro" id="IPR023087">
    <property type="entry name" value="Flg_Motor_Flig_C"/>
</dbReference>
<dbReference type="InterPro" id="IPR000090">
    <property type="entry name" value="Flg_Motor_Flig"/>
</dbReference>
<name>A0A3L7JEC7_9HYPH</name>
<dbReference type="InterPro" id="IPR028263">
    <property type="entry name" value="FliG_N"/>
</dbReference>
<gene>
    <name evidence="14" type="primary">fliG</name>
    <name evidence="14" type="ORF">D8780_11890</name>
</gene>
<dbReference type="PRINTS" id="PR00954">
    <property type="entry name" value="FLGMOTORFLIG"/>
</dbReference>
<evidence type="ECO:0000256" key="7">
    <source>
        <dbReference type="ARBA" id="ARBA00022779"/>
    </source>
</evidence>
<evidence type="ECO:0000256" key="8">
    <source>
        <dbReference type="ARBA" id="ARBA00023136"/>
    </source>
</evidence>
<evidence type="ECO:0000256" key="6">
    <source>
        <dbReference type="ARBA" id="ARBA00022500"/>
    </source>
</evidence>
<dbReference type="GO" id="GO:0005886">
    <property type="term" value="C:plasma membrane"/>
    <property type="evidence" value="ECO:0007669"/>
    <property type="project" value="UniProtKB-SubCell"/>
</dbReference>
<evidence type="ECO:0000256" key="9">
    <source>
        <dbReference type="ARBA" id="ARBA00023143"/>
    </source>
</evidence>
<dbReference type="Proteomes" id="UP000281094">
    <property type="component" value="Unassembled WGS sequence"/>
</dbReference>
<dbReference type="GO" id="GO:0006935">
    <property type="term" value="P:chemotaxis"/>
    <property type="evidence" value="ECO:0007669"/>
    <property type="project" value="UniProtKB-KW"/>
</dbReference>
<proteinExistence type="inferred from homology"/>
<evidence type="ECO:0000256" key="10">
    <source>
        <dbReference type="ARBA" id="ARBA00025598"/>
    </source>
</evidence>
<evidence type="ECO:0000259" key="11">
    <source>
        <dbReference type="Pfam" id="PF01706"/>
    </source>
</evidence>
<keyword evidence="14" id="KW-0969">Cilium</keyword>
<accession>A0A3L7JEC7</accession>
<dbReference type="GO" id="GO:0009425">
    <property type="term" value="C:bacterial-type flagellum basal body"/>
    <property type="evidence" value="ECO:0007669"/>
    <property type="project" value="UniProtKB-SubCell"/>
</dbReference>
<feature type="domain" description="Flagellar motor switch protein FliG N-terminal" evidence="13">
    <location>
        <begin position="8"/>
        <end position="97"/>
    </location>
</feature>
<organism evidence="14 15">
    <name type="scientific">Notoacmeibacter ruber</name>
    <dbReference type="NCBI Taxonomy" id="2670375"/>
    <lineage>
        <taxon>Bacteria</taxon>
        <taxon>Pseudomonadati</taxon>
        <taxon>Pseudomonadota</taxon>
        <taxon>Alphaproteobacteria</taxon>
        <taxon>Hyphomicrobiales</taxon>
        <taxon>Notoacmeibacteraceae</taxon>
        <taxon>Notoacmeibacter</taxon>
    </lineage>
</organism>
<keyword evidence="7" id="KW-0283">Flagellar rotation</keyword>
<dbReference type="GO" id="GO:0003774">
    <property type="term" value="F:cytoskeletal motor activity"/>
    <property type="evidence" value="ECO:0007669"/>
    <property type="project" value="InterPro"/>
</dbReference>
<keyword evidence="6" id="KW-0145">Chemotaxis</keyword>
<comment type="similarity">
    <text evidence="3">Belongs to the FliG family.</text>
</comment>
<dbReference type="Pfam" id="PF14842">
    <property type="entry name" value="FliG_N"/>
    <property type="match status" value="1"/>
</dbReference>
<evidence type="ECO:0000313" key="15">
    <source>
        <dbReference type="Proteomes" id="UP000281094"/>
    </source>
</evidence>
<evidence type="ECO:0000256" key="5">
    <source>
        <dbReference type="ARBA" id="ARBA00022475"/>
    </source>
</evidence>
<dbReference type="InterPro" id="IPR011002">
    <property type="entry name" value="FliG_a-hlx"/>
</dbReference>
<dbReference type="InterPro" id="IPR032779">
    <property type="entry name" value="FliG_M"/>
</dbReference>
<feature type="domain" description="Flagellar motor switch protein FliG middle" evidence="12">
    <location>
        <begin position="113"/>
        <end position="181"/>
    </location>
</feature>
<comment type="caution">
    <text evidence="14">The sequence shown here is derived from an EMBL/GenBank/DDBJ whole genome shotgun (WGS) entry which is preliminary data.</text>
</comment>
<keyword evidence="14" id="KW-0282">Flagellum</keyword>
<dbReference type="GO" id="GO:0071973">
    <property type="term" value="P:bacterial-type flagellum-dependent cell motility"/>
    <property type="evidence" value="ECO:0007669"/>
    <property type="project" value="InterPro"/>
</dbReference>
<keyword evidence="15" id="KW-1185">Reference proteome</keyword>
<dbReference type="EMBL" id="RCWN01000001">
    <property type="protein sequence ID" value="RLQ88814.1"/>
    <property type="molecule type" value="Genomic_DNA"/>
</dbReference>
<dbReference type="Gene3D" id="1.10.220.30">
    <property type="match status" value="3"/>
</dbReference>
<evidence type="ECO:0000259" key="12">
    <source>
        <dbReference type="Pfam" id="PF14841"/>
    </source>
</evidence>
<feature type="domain" description="Flagellar motor switch protein FliG C-terminal" evidence="11">
    <location>
        <begin position="222"/>
        <end position="319"/>
    </location>
</feature>
<keyword evidence="5" id="KW-1003">Cell membrane</keyword>
<dbReference type="Pfam" id="PF14841">
    <property type="entry name" value="FliG_M"/>
    <property type="match status" value="1"/>
</dbReference>
<dbReference type="PANTHER" id="PTHR30534:SF0">
    <property type="entry name" value="FLAGELLAR MOTOR SWITCH PROTEIN FLIG"/>
    <property type="match status" value="1"/>
</dbReference>
<comment type="subcellular location">
    <subcellularLocation>
        <location evidence="1">Bacterial flagellum basal body</location>
    </subcellularLocation>
    <subcellularLocation>
        <location evidence="2">Cell membrane</location>
        <topology evidence="2">Peripheral membrane protein</topology>
        <orientation evidence="2">Cytoplasmic side</orientation>
    </subcellularLocation>
</comment>
<evidence type="ECO:0000256" key="4">
    <source>
        <dbReference type="ARBA" id="ARBA00021870"/>
    </source>
</evidence>
<dbReference type="Pfam" id="PF01706">
    <property type="entry name" value="FliG_C"/>
    <property type="match status" value="1"/>
</dbReference>
<protein>
    <recommendedName>
        <fullName evidence="4">Flagellar motor switch protein FliG</fullName>
    </recommendedName>
</protein>
<comment type="function">
    <text evidence="10">FliG is one of three proteins (FliG, FliN, FliM) that forms the rotor-mounted switch complex (C ring), located at the base of the basal body. This complex interacts with the CheY and CheZ chemotaxis proteins, in addition to contacting components of the motor that determine the direction of flagellar rotation.</text>
</comment>
<evidence type="ECO:0000256" key="2">
    <source>
        <dbReference type="ARBA" id="ARBA00004413"/>
    </source>
</evidence>
<evidence type="ECO:0000256" key="1">
    <source>
        <dbReference type="ARBA" id="ARBA00004117"/>
    </source>
</evidence>
<evidence type="ECO:0000256" key="3">
    <source>
        <dbReference type="ARBA" id="ARBA00010299"/>
    </source>
</evidence>
<sequence length="325" mass="36128">MIQLIDTHRAIAVIMAMGKERGKEFIRNFQPDELRHMAECARTMSRLTEDDLAEVVRDFENMFVTGAGMDELDTKVAEMLADSFGEDGLVDLLGNADNDNAPIWSQLAKTDPEPLGEFLSEESELVIAYVLSRLPDQLVARLLLSLERERRSTVIGFMIDAKPPSETVVTLIEARLEEAFGGDESDGTDRAGAVAAALNEFEREELDELMDDLKSLVPPKRLAAVRSKLFRFDDVIRLDSAALSTIFDDMEQERLVLALKGASEEVKECVLGAVGQRNRRMIEAELASPRPLREADVTAARRRIVADILKRAHDGEITIPSDETA</sequence>
<keyword evidence="9" id="KW-0975">Bacterial flagellum</keyword>
<dbReference type="RefSeq" id="WP_121645781.1">
    <property type="nucleotide sequence ID" value="NZ_RCWN01000001.1"/>
</dbReference>